<organism evidence="1 2">
    <name type="scientific">Mesorhizobium plurifarium</name>
    <dbReference type="NCBI Taxonomy" id="69974"/>
    <lineage>
        <taxon>Bacteria</taxon>
        <taxon>Pseudomonadati</taxon>
        <taxon>Pseudomonadota</taxon>
        <taxon>Alphaproteobacteria</taxon>
        <taxon>Hyphomicrobiales</taxon>
        <taxon>Phyllobacteriaceae</taxon>
        <taxon>Mesorhizobium</taxon>
    </lineage>
</organism>
<name>A0A090EEX1_MESPL</name>
<accession>A0A090EEX1</accession>
<proteinExistence type="predicted"/>
<dbReference type="STRING" id="69974.MPLDJ20_80136"/>
<dbReference type="EMBL" id="CCMZ01000076">
    <property type="protein sequence ID" value="CDX28818.1"/>
    <property type="molecule type" value="Genomic_DNA"/>
</dbReference>
<keyword evidence="2" id="KW-1185">Reference proteome</keyword>
<evidence type="ECO:0000313" key="2">
    <source>
        <dbReference type="Proteomes" id="UP000045285"/>
    </source>
</evidence>
<dbReference type="Proteomes" id="UP000045285">
    <property type="component" value="Unassembled WGS sequence"/>
</dbReference>
<reference evidence="2" key="1">
    <citation type="submission" date="2014-08" db="EMBL/GenBank/DDBJ databases">
        <authorList>
            <person name="Moulin L."/>
        </authorList>
    </citation>
    <scope>NUCLEOTIDE SEQUENCE [LARGE SCALE GENOMIC DNA]</scope>
</reference>
<gene>
    <name evidence="1" type="ORF">MPL3356_90029</name>
</gene>
<protein>
    <submittedName>
        <fullName evidence="1">Uncharacterized protein</fullName>
    </submittedName>
</protein>
<sequence length="189" mass="20939">MTAEALDRDNRAGERKWRRRSLWSLTLLIPLALAVEAYDGVKTLLGNNDLFPRRVAWGQSAQFGGSDWKLTDLRGAFGMSNLPPDSVPVLADFQVKIGNPDLQKLWLGCKIVLVDKDGRRWSPTSIVSLKTPDNVGNCISAIFSGAKSGDTLNLRETFLVPKEATKSVRPAVSVASERPRFLLFQLEKD</sequence>
<evidence type="ECO:0000313" key="1">
    <source>
        <dbReference type="EMBL" id="CDX28818.1"/>
    </source>
</evidence>
<dbReference type="AlphaFoldDB" id="A0A090EEX1"/>